<dbReference type="PROSITE" id="PS51832">
    <property type="entry name" value="HD_GYP"/>
    <property type="match status" value="1"/>
</dbReference>
<proteinExistence type="predicted"/>
<dbReference type="GO" id="GO:0016787">
    <property type="term" value="F:hydrolase activity"/>
    <property type="evidence" value="ECO:0007669"/>
    <property type="project" value="UniProtKB-KW"/>
</dbReference>
<dbReference type="InterPro" id="IPR037522">
    <property type="entry name" value="HD_GYP_dom"/>
</dbReference>
<feature type="domain" description="HD-GYP" evidence="1">
    <location>
        <begin position="108"/>
        <end position="304"/>
    </location>
</feature>
<evidence type="ECO:0000313" key="2">
    <source>
        <dbReference type="EMBL" id="KUK35846.1"/>
    </source>
</evidence>
<dbReference type="PANTHER" id="PTHR43155">
    <property type="entry name" value="CYCLIC DI-GMP PHOSPHODIESTERASE PA4108-RELATED"/>
    <property type="match status" value="1"/>
</dbReference>
<dbReference type="SUPFAM" id="SSF109604">
    <property type="entry name" value="HD-domain/PDEase-like"/>
    <property type="match status" value="1"/>
</dbReference>
<dbReference type="PANTHER" id="PTHR43155:SF2">
    <property type="entry name" value="CYCLIC DI-GMP PHOSPHODIESTERASE PA4108"/>
    <property type="match status" value="1"/>
</dbReference>
<dbReference type="Pfam" id="PF13487">
    <property type="entry name" value="HD_5"/>
    <property type="match status" value="1"/>
</dbReference>
<dbReference type="CDD" id="cd00077">
    <property type="entry name" value="HDc"/>
    <property type="match status" value="1"/>
</dbReference>
<dbReference type="AlphaFoldDB" id="A0A124FK18"/>
<protein>
    <submittedName>
        <fullName evidence="2">Metal-dependent phosphohydrolase</fullName>
    </submittedName>
</protein>
<comment type="caution">
    <text evidence="2">The sequence shown here is derived from an EMBL/GenBank/DDBJ whole genome shotgun (WGS) entry which is preliminary data.</text>
</comment>
<gene>
    <name evidence="2" type="ORF">XD66_1447</name>
</gene>
<dbReference type="Gene3D" id="1.10.3210.10">
    <property type="entry name" value="Hypothetical protein af1432"/>
    <property type="match status" value="1"/>
</dbReference>
<dbReference type="EMBL" id="LGFO01000237">
    <property type="protein sequence ID" value="KUK35846.1"/>
    <property type="molecule type" value="Genomic_DNA"/>
</dbReference>
<organism evidence="2 3">
    <name type="scientific">Thermacetogenium phaeum</name>
    <dbReference type="NCBI Taxonomy" id="85874"/>
    <lineage>
        <taxon>Bacteria</taxon>
        <taxon>Bacillati</taxon>
        <taxon>Bacillota</taxon>
        <taxon>Clostridia</taxon>
        <taxon>Thermoanaerobacterales</taxon>
        <taxon>Thermoanaerobacteraceae</taxon>
        <taxon>Thermacetogenium</taxon>
    </lineage>
</organism>
<dbReference type="Proteomes" id="UP000053326">
    <property type="component" value="Unassembled WGS sequence"/>
</dbReference>
<dbReference type="SMART" id="SM00471">
    <property type="entry name" value="HDc"/>
    <property type="match status" value="1"/>
</dbReference>
<evidence type="ECO:0000259" key="1">
    <source>
        <dbReference type="PROSITE" id="PS51832"/>
    </source>
</evidence>
<accession>A0A124FK18</accession>
<reference evidence="3" key="1">
    <citation type="journal article" date="2015" name="MBio">
        <title>Genome-Resolved Metagenomic Analysis Reveals Roles for Candidate Phyla and Other Microbial Community Members in Biogeochemical Transformations in Oil Reservoirs.</title>
        <authorList>
            <person name="Hu P."/>
            <person name="Tom L."/>
            <person name="Singh A."/>
            <person name="Thomas B.C."/>
            <person name="Baker B.J."/>
            <person name="Piceno Y.M."/>
            <person name="Andersen G.L."/>
            <person name="Banfield J.F."/>
        </authorList>
    </citation>
    <scope>NUCLEOTIDE SEQUENCE [LARGE SCALE GENOMIC DNA]</scope>
</reference>
<evidence type="ECO:0000313" key="3">
    <source>
        <dbReference type="Proteomes" id="UP000053326"/>
    </source>
</evidence>
<dbReference type="InterPro" id="IPR003607">
    <property type="entry name" value="HD/PDEase_dom"/>
</dbReference>
<name>A0A124FK18_9THEO</name>
<keyword evidence="2" id="KW-0378">Hydrolase</keyword>
<sequence>MRIAITDAREGMKVARDVFSKDGRVLLKAGSLLTESSIRYLKKQGVIAIEIEDRLLSGRKPVRPNSDPVWQEIISEAEHTVRDIWNSVSQGRGIHISRIERIVDSIIQELLQREITYPKLVDIRALDDYTFTHSVNVCVLSLIMGIAKGYSEDELFELGIGSLLHDLGKIIIPPEILGKADTLSAEEMGIVRKHPAYGFSLLVQEPEININSSLIAYQHHERYDGSGYPRGLKGDEIHEYAQIVAIVDVYDALTTDRIYRNRIQPYEAVEMLIAMSGRGFNPDYVKLFLKNVEIYPVGSIVELNNGSLGIITGVDKNMPVRPQILLLKWEGERLVPTGDEVDLMKEVTLFITRVIKLDKELLEKVLGNS</sequence>